<feature type="domain" description="TNase-like" evidence="4">
    <location>
        <begin position="56"/>
        <end position="172"/>
    </location>
</feature>
<dbReference type="GO" id="GO:0004519">
    <property type="term" value="F:endonuclease activity"/>
    <property type="evidence" value="ECO:0007669"/>
    <property type="project" value="UniProtKB-KW"/>
</dbReference>
<keyword evidence="1" id="KW-0540">Nuclease</keyword>
<comment type="caution">
    <text evidence="5">The sequence shown here is derived from an EMBL/GenBank/DDBJ whole genome shotgun (WGS) entry which is preliminary data.</text>
</comment>
<evidence type="ECO:0000259" key="4">
    <source>
        <dbReference type="PROSITE" id="PS50830"/>
    </source>
</evidence>
<dbReference type="PANTHER" id="PTHR12302">
    <property type="entry name" value="EBNA2 BINDING PROTEIN P100"/>
    <property type="match status" value="1"/>
</dbReference>
<accession>U5DKA1</accession>
<dbReference type="PANTHER" id="PTHR12302:SF3">
    <property type="entry name" value="SERINE_THREONINE-PROTEIN KINASE 31"/>
    <property type="match status" value="1"/>
</dbReference>
<keyword evidence="6" id="KW-1185">Reference proteome</keyword>
<keyword evidence="2" id="KW-0255">Endonuclease</keyword>
<evidence type="ECO:0000256" key="1">
    <source>
        <dbReference type="ARBA" id="ARBA00022722"/>
    </source>
</evidence>
<dbReference type="eggNOG" id="COG1525">
    <property type="taxonomic scope" value="Bacteria"/>
</dbReference>
<dbReference type="SUPFAM" id="SSF50199">
    <property type="entry name" value="Staphylococcal nuclease"/>
    <property type="match status" value="1"/>
</dbReference>
<dbReference type="SMART" id="SM00318">
    <property type="entry name" value="SNc"/>
    <property type="match status" value="1"/>
</dbReference>
<dbReference type="InterPro" id="IPR035437">
    <property type="entry name" value="SNase_OB-fold_sf"/>
</dbReference>
<dbReference type="OrthoDB" id="465137at2"/>
<dbReference type="InParanoid" id="U5DKA1"/>
<evidence type="ECO:0000256" key="3">
    <source>
        <dbReference type="ARBA" id="ARBA00022801"/>
    </source>
</evidence>
<dbReference type="EMBL" id="ASSJ01000049">
    <property type="protein sequence ID" value="ERN41347.1"/>
    <property type="molecule type" value="Genomic_DNA"/>
</dbReference>
<keyword evidence="3" id="KW-0378">Hydrolase</keyword>
<evidence type="ECO:0000313" key="5">
    <source>
        <dbReference type="EMBL" id="ERN41347.1"/>
    </source>
</evidence>
<organism evidence="5 6">
    <name type="scientific">Rubidibacter lacunae KORDI 51-2</name>
    <dbReference type="NCBI Taxonomy" id="582515"/>
    <lineage>
        <taxon>Bacteria</taxon>
        <taxon>Bacillati</taxon>
        <taxon>Cyanobacteriota</taxon>
        <taxon>Cyanophyceae</taxon>
        <taxon>Oscillatoriophycideae</taxon>
        <taxon>Chroococcales</taxon>
        <taxon>Aphanothecaceae</taxon>
        <taxon>Rubidibacter</taxon>
    </lineage>
</organism>
<protein>
    <submittedName>
        <fullName evidence="5">Thermonuclease-like protein</fullName>
    </submittedName>
</protein>
<dbReference type="Gene3D" id="2.40.50.90">
    <property type="match status" value="1"/>
</dbReference>
<dbReference type="PROSITE" id="PS50830">
    <property type="entry name" value="TNASE_3"/>
    <property type="match status" value="1"/>
</dbReference>
<proteinExistence type="predicted"/>
<sequence length="183" mass="20403">MIKRWFQVACFGAIAAALFLHREPVEFEIPGSEPRAIAVSPAARSREVWQVKPGSVYDGDTLRVTNGPQELKIRFCGIDAPEKDQPFGVASRDYLRSLLPDGAEVAIAQIELDRYERTVAEVFLGDESVNAQMVRAGLAWHYERYSGNCPSRAEIVQAEAEARSQGLGVFAAGNVPPWEWRRR</sequence>
<dbReference type="STRING" id="582515.KR51_00019140"/>
<evidence type="ECO:0000256" key="2">
    <source>
        <dbReference type="ARBA" id="ARBA00022759"/>
    </source>
</evidence>
<dbReference type="RefSeq" id="WP_022606838.1">
    <property type="nucleotide sequence ID" value="NZ_ASSJ01000049.1"/>
</dbReference>
<dbReference type="AlphaFoldDB" id="U5DKA1"/>
<dbReference type="GO" id="GO:0016787">
    <property type="term" value="F:hydrolase activity"/>
    <property type="evidence" value="ECO:0007669"/>
    <property type="project" value="UniProtKB-KW"/>
</dbReference>
<dbReference type="InterPro" id="IPR016071">
    <property type="entry name" value="Staphylococal_nuclease_OB-fold"/>
</dbReference>
<dbReference type="PATRIC" id="fig|582515.4.peg.2157"/>
<name>U5DKA1_9CHRO</name>
<gene>
    <name evidence="5" type="ORF">KR51_00019140</name>
</gene>
<evidence type="ECO:0000313" key="6">
    <source>
        <dbReference type="Proteomes" id="UP000016960"/>
    </source>
</evidence>
<reference evidence="5 6" key="1">
    <citation type="submission" date="2013-05" db="EMBL/GenBank/DDBJ databases">
        <title>Draft genome sequence of Rubidibacter lacunae KORDI 51-2.</title>
        <authorList>
            <person name="Choi D.H."/>
            <person name="Noh J.H."/>
            <person name="Kwon K.-K."/>
            <person name="Lee J.-H."/>
            <person name="Ryu J.-Y."/>
        </authorList>
    </citation>
    <scope>NUCLEOTIDE SEQUENCE [LARGE SCALE GENOMIC DNA]</scope>
    <source>
        <strain evidence="5 6">KORDI 51-2</strain>
    </source>
</reference>
<dbReference type="Pfam" id="PF00565">
    <property type="entry name" value="SNase"/>
    <property type="match status" value="1"/>
</dbReference>
<dbReference type="Proteomes" id="UP000016960">
    <property type="component" value="Unassembled WGS sequence"/>
</dbReference>
<dbReference type="FunCoup" id="U5DKA1">
    <property type="interactions" value="10"/>
</dbReference>